<dbReference type="OrthoDB" id="9812787at2"/>
<accession>A0A1Q2D7W1</accession>
<dbReference type="STRING" id="633807.BW732_09435"/>
<dbReference type="Gene3D" id="3.30.1370.160">
    <property type="match status" value="1"/>
</dbReference>
<dbReference type="RefSeq" id="WP_077276505.1">
    <property type="nucleotide sequence ID" value="NZ_CP019609.1"/>
</dbReference>
<dbReference type="Proteomes" id="UP000188246">
    <property type="component" value="Chromosome"/>
</dbReference>
<keyword evidence="2" id="KW-1185">Reference proteome</keyword>
<evidence type="ECO:0000313" key="2">
    <source>
        <dbReference type="Proteomes" id="UP000188246"/>
    </source>
</evidence>
<dbReference type="InterPro" id="IPR002942">
    <property type="entry name" value="S4_RNA-bd"/>
</dbReference>
<dbReference type="InterPro" id="IPR048443">
    <property type="entry name" value="RqcP2_N"/>
</dbReference>
<protein>
    <submittedName>
        <fullName evidence="1">RNA-binding protein</fullName>
    </submittedName>
</protein>
<dbReference type="AlphaFoldDB" id="A0A1Q2D7W1"/>
<dbReference type="Pfam" id="PF17774">
    <property type="entry name" value="YlmH_RBD"/>
    <property type="match status" value="1"/>
</dbReference>
<dbReference type="CDD" id="cd00165">
    <property type="entry name" value="S4"/>
    <property type="match status" value="1"/>
</dbReference>
<dbReference type="KEGG" id="vpi:BW732_09435"/>
<proteinExistence type="predicted"/>
<reference evidence="1 2" key="1">
    <citation type="journal article" date="2010" name="Int. J. Syst. Evol. Microbiol.">
        <title>Vagococcus penaei sp. nov., isolated from spoilage microbiota of cooked shrimp (Penaeus vannamei).</title>
        <authorList>
            <person name="Jaffres E."/>
            <person name="Prevost H."/>
            <person name="Rossero A."/>
            <person name="Joffraud J.J."/>
            <person name="Dousset X."/>
        </authorList>
    </citation>
    <scope>NUCLEOTIDE SEQUENCE [LARGE SCALE GENOMIC DNA]</scope>
    <source>
        <strain evidence="1 2">CD276</strain>
    </source>
</reference>
<dbReference type="GO" id="GO:0003723">
    <property type="term" value="F:RNA binding"/>
    <property type="evidence" value="ECO:0007669"/>
    <property type="project" value="InterPro"/>
</dbReference>
<name>A0A1Q2D7W1_9ENTE</name>
<gene>
    <name evidence="1" type="ORF">BW732_09435</name>
</gene>
<dbReference type="Gene3D" id="3.10.290.10">
    <property type="entry name" value="RNA-binding S4 domain"/>
    <property type="match status" value="1"/>
</dbReference>
<dbReference type="Gene3D" id="3.30.70.330">
    <property type="match status" value="1"/>
</dbReference>
<dbReference type="SUPFAM" id="SSF55174">
    <property type="entry name" value="Alpha-L RNA-binding motif"/>
    <property type="match status" value="1"/>
</dbReference>
<sequence>MLANVYQHFRKDEHPFVNLVLDWLKQVEEQYAPYVTDFLDPRQMFIVESLVGKSSDVKLAFFGGFDSAERHCAVLYPDYYEVQNDDYDIVLVGIKYPVKFANISHGKILGTILSTGIERECIGDIITDGEQWQVFLKKSITPFVCQQVDKISNVGVRLLPKELADVIHPTDDWQEETLTISSLRIDNLVSSVYNISRQRSKKLIESGNVKLNWRVIDRPDVVLDYNDMLSVRGFGRVQLKELEGKTKKDKFRLAIRCLRK</sequence>
<dbReference type="EMBL" id="CP019609">
    <property type="protein sequence ID" value="AQP54427.1"/>
    <property type="molecule type" value="Genomic_DNA"/>
</dbReference>
<dbReference type="SMART" id="SM00363">
    <property type="entry name" value="S4"/>
    <property type="match status" value="1"/>
</dbReference>
<dbReference type="PANTHER" id="PTHR13633">
    <property type="entry name" value="MITOCHONDRIAL TRANSCRIPTION RESCUE FACTOR 1"/>
    <property type="match status" value="1"/>
</dbReference>
<dbReference type="PANTHER" id="PTHR13633:SF3">
    <property type="entry name" value="MITOCHONDRIAL TRANSCRIPTION RESCUE FACTOR 1"/>
    <property type="match status" value="1"/>
</dbReference>
<dbReference type="Pfam" id="PF21278">
    <property type="entry name" value="YlmH_1st"/>
    <property type="match status" value="1"/>
</dbReference>
<organism evidence="1 2">
    <name type="scientific">Vagococcus penaei</name>
    <dbReference type="NCBI Taxonomy" id="633807"/>
    <lineage>
        <taxon>Bacteria</taxon>
        <taxon>Bacillati</taxon>
        <taxon>Bacillota</taxon>
        <taxon>Bacilli</taxon>
        <taxon>Lactobacillales</taxon>
        <taxon>Enterococcaceae</taxon>
        <taxon>Vagococcus</taxon>
    </lineage>
</organism>
<dbReference type="Pfam" id="PF01479">
    <property type="entry name" value="S4"/>
    <property type="match status" value="1"/>
</dbReference>
<dbReference type="PROSITE" id="PS50889">
    <property type="entry name" value="S4"/>
    <property type="match status" value="1"/>
</dbReference>
<evidence type="ECO:0000313" key="1">
    <source>
        <dbReference type="EMBL" id="AQP54427.1"/>
    </source>
</evidence>
<dbReference type="InterPro" id="IPR040591">
    <property type="entry name" value="RqcP2_RBD"/>
</dbReference>
<dbReference type="InterPro" id="IPR012677">
    <property type="entry name" value="Nucleotide-bd_a/b_plait_sf"/>
</dbReference>
<dbReference type="InterPro" id="IPR036986">
    <property type="entry name" value="S4_RNA-bd_sf"/>
</dbReference>